<dbReference type="Proteomes" id="UP000759103">
    <property type="component" value="Unassembled WGS sequence"/>
</dbReference>
<dbReference type="Pfam" id="PF00155">
    <property type="entry name" value="Aminotran_1_2"/>
    <property type="match status" value="1"/>
</dbReference>
<dbReference type="PANTHER" id="PTHR46383">
    <property type="entry name" value="ASPARTATE AMINOTRANSFERASE"/>
    <property type="match status" value="1"/>
</dbReference>
<dbReference type="GO" id="GO:0008483">
    <property type="term" value="F:transaminase activity"/>
    <property type="evidence" value="ECO:0007669"/>
    <property type="project" value="UniProtKB-KW"/>
</dbReference>
<dbReference type="SUPFAM" id="SSF53383">
    <property type="entry name" value="PLP-dependent transferases"/>
    <property type="match status" value="1"/>
</dbReference>
<name>A0ABS7BNU5_9SPHN</name>
<evidence type="ECO:0000256" key="1">
    <source>
        <dbReference type="ARBA" id="ARBA00001933"/>
    </source>
</evidence>
<evidence type="ECO:0000313" key="9">
    <source>
        <dbReference type="EMBL" id="MBW6531270.1"/>
    </source>
</evidence>
<keyword evidence="4 7" id="KW-0808">Transferase</keyword>
<dbReference type="InterPro" id="IPR004839">
    <property type="entry name" value="Aminotransferase_I/II_large"/>
</dbReference>
<keyword evidence="3 7" id="KW-0032">Aminotransferase</keyword>
<comment type="caution">
    <text evidence="9">The sequence shown here is derived from an EMBL/GenBank/DDBJ whole genome shotgun (WGS) entry which is preliminary data.</text>
</comment>
<proteinExistence type="inferred from homology"/>
<gene>
    <name evidence="9" type="ORF">KZ820_11040</name>
</gene>
<comment type="catalytic activity">
    <reaction evidence="6">
        <text>L-aspartate + 2-oxoglutarate = oxaloacetate + L-glutamate</text>
        <dbReference type="Rhea" id="RHEA:21824"/>
        <dbReference type="ChEBI" id="CHEBI:16452"/>
        <dbReference type="ChEBI" id="CHEBI:16810"/>
        <dbReference type="ChEBI" id="CHEBI:29985"/>
        <dbReference type="ChEBI" id="CHEBI:29991"/>
        <dbReference type="EC" id="2.6.1.1"/>
    </reaction>
</comment>
<feature type="domain" description="Aminotransferase class I/classII large" evidence="8">
    <location>
        <begin position="31"/>
        <end position="391"/>
    </location>
</feature>
<dbReference type="Gene3D" id="3.90.1150.10">
    <property type="entry name" value="Aspartate Aminotransferase, domain 1"/>
    <property type="match status" value="1"/>
</dbReference>
<evidence type="ECO:0000256" key="2">
    <source>
        <dbReference type="ARBA" id="ARBA00007441"/>
    </source>
</evidence>
<comment type="cofactor">
    <cofactor evidence="1 7">
        <name>pyridoxal 5'-phosphate</name>
        <dbReference type="ChEBI" id="CHEBI:597326"/>
    </cofactor>
</comment>
<evidence type="ECO:0000256" key="4">
    <source>
        <dbReference type="ARBA" id="ARBA00022679"/>
    </source>
</evidence>
<dbReference type="CDD" id="cd00609">
    <property type="entry name" value="AAT_like"/>
    <property type="match status" value="1"/>
</dbReference>
<evidence type="ECO:0000256" key="5">
    <source>
        <dbReference type="ARBA" id="ARBA00022898"/>
    </source>
</evidence>
<dbReference type="Gene3D" id="3.40.640.10">
    <property type="entry name" value="Type I PLP-dependent aspartate aminotransferase-like (Major domain)"/>
    <property type="match status" value="1"/>
</dbReference>
<evidence type="ECO:0000256" key="7">
    <source>
        <dbReference type="RuleBase" id="RU000481"/>
    </source>
</evidence>
<evidence type="ECO:0000259" key="8">
    <source>
        <dbReference type="Pfam" id="PF00155"/>
    </source>
</evidence>
<comment type="similarity">
    <text evidence="2 7">Belongs to the class-I pyridoxal-phosphate-dependent aminotransferase family.</text>
</comment>
<dbReference type="PROSITE" id="PS00105">
    <property type="entry name" value="AA_TRANSFER_CLASS_1"/>
    <property type="match status" value="1"/>
</dbReference>
<evidence type="ECO:0000256" key="6">
    <source>
        <dbReference type="ARBA" id="ARBA00049185"/>
    </source>
</evidence>
<reference evidence="9 10" key="1">
    <citation type="submission" date="2021-07" db="EMBL/GenBank/DDBJ databases">
        <title>Sphingomonas sp.</title>
        <authorList>
            <person name="Feng G."/>
            <person name="Li J."/>
            <person name="Pan M."/>
        </authorList>
    </citation>
    <scope>NUCLEOTIDE SEQUENCE [LARGE SCALE GENOMIC DNA]</scope>
    <source>
        <strain evidence="9 10">RRHST34</strain>
    </source>
</reference>
<protein>
    <recommendedName>
        <fullName evidence="7">Aminotransferase</fullName>
        <ecNumber evidence="7">2.6.1.-</ecNumber>
    </recommendedName>
</protein>
<dbReference type="InterPro" id="IPR015421">
    <property type="entry name" value="PyrdxlP-dep_Trfase_major"/>
</dbReference>
<organism evidence="9 10">
    <name type="scientific">Sphingomonas citri</name>
    <dbReference type="NCBI Taxonomy" id="2862499"/>
    <lineage>
        <taxon>Bacteria</taxon>
        <taxon>Pseudomonadati</taxon>
        <taxon>Pseudomonadota</taxon>
        <taxon>Alphaproteobacteria</taxon>
        <taxon>Sphingomonadales</taxon>
        <taxon>Sphingomonadaceae</taxon>
        <taxon>Sphingomonas</taxon>
    </lineage>
</organism>
<keyword evidence="10" id="KW-1185">Reference proteome</keyword>
<dbReference type="EC" id="2.6.1.-" evidence="7"/>
<dbReference type="InterPro" id="IPR050596">
    <property type="entry name" value="AspAT/PAT-like"/>
</dbReference>
<accession>A0ABS7BNU5</accession>
<dbReference type="PANTHER" id="PTHR46383:SF1">
    <property type="entry name" value="ASPARTATE AMINOTRANSFERASE"/>
    <property type="match status" value="1"/>
</dbReference>
<dbReference type="RefSeq" id="WP_219748681.1">
    <property type="nucleotide sequence ID" value="NZ_JAHXZN010000003.1"/>
</dbReference>
<dbReference type="InterPro" id="IPR015424">
    <property type="entry name" value="PyrdxlP-dep_Trfase"/>
</dbReference>
<dbReference type="InterPro" id="IPR015422">
    <property type="entry name" value="PyrdxlP-dep_Trfase_small"/>
</dbReference>
<dbReference type="InterPro" id="IPR004838">
    <property type="entry name" value="NHTrfase_class1_PyrdxlP-BS"/>
</dbReference>
<evidence type="ECO:0000313" key="10">
    <source>
        <dbReference type="Proteomes" id="UP000759103"/>
    </source>
</evidence>
<evidence type="ECO:0000256" key="3">
    <source>
        <dbReference type="ARBA" id="ARBA00022576"/>
    </source>
</evidence>
<dbReference type="EMBL" id="JAHXZN010000003">
    <property type="protein sequence ID" value="MBW6531270.1"/>
    <property type="molecule type" value="Genomic_DNA"/>
</dbReference>
<keyword evidence="5" id="KW-0663">Pyridoxal phosphate</keyword>
<sequence length="399" mass="42553">MHTSAALDRINPSPTLAITSRVLELKRAGVDVIGLGAGEPDFDTPEFVKEAAIAAIRAGKTKYTNVDGTPELKEAIVAKFKRDNGLDYTPAQISVNVGGKHTLFNALVATLDAGDEVIVPAPYWVSYPDVVQFAGATPVIVAAGADVGYKLTPAMLEAAITPRTKWVILNSPSNPTGAAYTVDELRELGAVFERHPHVWIFADDMYEHIVYDDFRFATIAEVCPSLYERTLTVNGCSKAYAMTGWRIGFAGGAPWLIKAMSKLQSQSTSNPCSIAQAAAVAALTGDQSFLKERAAAFQKRRDLVVGMLNEAAGITCPTPEGAFYVYPDVSGVIGKATPAGRKIETDSDFVGYLLDDAKVAAVQGVAFGVSPAMRISYATSEALLTEACHRIQQACAALR</sequence>